<dbReference type="AlphaFoldDB" id="A0A212JBJ2"/>
<reference evidence="4" key="1">
    <citation type="submission" date="2016-04" db="EMBL/GenBank/DDBJ databases">
        <authorList>
            <person name="Evans L.H."/>
            <person name="Alamgir A."/>
            <person name="Owens N."/>
            <person name="Weber N.D."/>
            <person name="Virtaneva K."/>
            <person name="Barbian K."/>
            <person name="Babar A."/>
            <person name="Rosenke K."/>
        </authorList>
    </citation>
    <scope>NUCLEOTIDE SEQUENCE</scope>
    <source>
        <strain evidence="4">86</strain>
    </source>
</reference>
<comment type="cofactor">
    <cofactor evidence="1">
        <name>pyridoxal 5'-phosphate</name>
        <dbReference type="ChEBI" id="CHEBI:597326"/>
    </cofactor>
</comment>
<dbReference type="InterPro" id="IPR010081">
    <property type="entry name" value="DiNH2opropionate_NH3_lyase"/>
</dbReference>
<dbReference type="CDD" id="cd00640">
    <property type="entry name" value="Trp-synth-beta_II"/>
    <property type="match status" value="1"/>
</dbReference>
<keyword evidence="2" id="KW-0663">Pyridoxal phosphate</keyword>
<evidence type="ECO:0000259" key="3">
    <source>
        <dbReference type="Pfam" id="PF00291"/>
    </source>
</evidence>
<gene>
    <name evidence="4" type="primary">ygeX</name>
    <name evidence="4" type="ORF">KL86DPRO_11103</name>
</gene>
<sequence length="406" mass="43558">MRSVEIFLNPQRKQAGAGIALGEFTPAEASRVRSFHKSFPDYTPTPLVALDNLAKDIGVGSIQIKDESKRLGLNAFKVLGGSYAIGRILAEKLGRSIDGLTLGELTSPAVRKQLGDITFVTATDGNHGRGVAWTAQQLGMKAVVFMPKGSALARQEAILATGAECTITEFNYDDAVRHADKYASEHNGIMVQDTAWEGYEDIPRWIMQGYMTMALECMEQIRAANRPMPTHLFLQAGVGSYAGSTLGSLVAALGDKTPTTVIVEPHVANCIHRSMLAMDGKPRTVTGDMQTIMAGLACGEPSTVSWGILRDYAAASVSCPDYIAANGMRILAAPKPGDAPVVSGESGAVTTGLLEWMMTTEKGRAMAGQLNLSKDSHVLLISTEGDTSPEIYRDIVWYGKNSDEER</sequence>
<dbReference type="EC" id="4.3.1.15" evidence="4"/>
<organism evidence="4">
    <name type="scientific">uncultured delta proteobacterium</name>
    <dbReference type="NCBI Taxonomy" id="34034"/>
    <lineage>
        <taxon>Bacteria</taxon>
        <taxon>Deltaproteobacteria</taxon>
        <taxon>environmental samples</taxon>
    </lineage>
</organism>
<dbReference type="InterPro" id="IPR036052">
    <property type="entry name" value="TrpB-like_PALP_sf"/>
</dbReference>
<name>A0A212JBJ2_9DELT</name>
<dbReference type="NCBIfam" id="TIGR03528">
    <property type="entry name" value="2_3_DAP_am_ly"/>
    <property type="match status" value="1"/>
</dbReference>
<evidence type="ECO:0000313" key="4">
    <source>
        <dbReference type="EMBL" id="SBV96778.1"/>
    </source>
</evidence>
<dbReference type="GO" id="GO:0030170">
    <property type="term" value="F:pyridoxal phosphate binding"/>
    <property type="evidence" value="ECO:0007669"/>
    <property type="project" value="InterPro"/>
</dbReference>
<dbReference type="InterPro" id="IPR001926">
    <property type="entry name" value="TrpB-like_PALP"/>
</dbReference>
<proteinExistence type="predicted"/>
<accession>A0A212JBJ2</accession>
<dbReference type="PANTHER" id="PTHR42937:SF1">
    <property type="entry name" value="DIAMINOPROPIONATE AMMONIA-LYASE"/>
    <property type="match status" value="1"/>
</dbReference>
<dbReference type="SUPFAM" id="SSF53686">
    <property type="entry name" value="Tryptophan synthase beta subunit-like PLP-dependent enzymes"/>
    <property type="match status" value="1"/>
</dbReference>
<dbReference type="EMBL" id="FLUQ01000001">
    <property type="protein sequence ID" value="SBV96778.1"/>
    <property type="molecule type" value="Genomic_DNA"/>
</dbReference>
<evidence type="ECO:0000256" key="2">
    <source>
        <dbReference type="ARBA" id="ARBA00022898"/>
    </source>
</evidence>
<dbReference type="PANTHER" id="PTHR42937">
    <property type="match status" value="1"/>
</dbReference>
<protein>
    <submittedName>
        <fullName evidence="4">2,3-diaminopropionate ammonia-lyase</fullName>
        <ecNumber evidence="4">4.3.1.15</ecNumber>
    </submittedName>
</protein>
<dbReference type="Gene3D" id="3.40.50.1100">
    <property type="match status" value="3"/>
</dbReference>
<evidence type="ECO:0000256" key="1">
    <source>
        <dbReference type="ARBA" id="ARBA00001933"/>
    </source>
</evidence>
<dbReference type="NCBIfam" id="NF006058">
    <property type="entry name" value="PRK08206.1"/>
    <property type="match status" value="1"/>
</dbReference>
<dbReference type="GO" id="GO:0008838">
    <property type="term" value="F:diaminopropionate ammonia-lyase activity"/>
    <property type="evidence" value="ECO:0007669"/>
    <property type="project" value="UniProtKB-EC"/>
</dbReference>
<feature type="domain" description="Tryptophan synthase beta chain-like PALP" evidence="3">
    <location>
        <begin position="41"/>
        <end position="333"/>
    </location>
</feature>
<dbReference type="NCBIfam" id="TIGR01747">
    <property type="entry name" value="diampropi_NH3ly"/>
    <property type="match status" value="1"/>
</dbReference>
<dbReference type="Pfam" id="PF00291">
    <property type="entry name" value="PALP"/>
    <property type="match status" value="1"/>
</dbReference>
<dbReference type="InterPro" id="IPR019871">
    <property type="entry name" value="DiNH2propionate_NH3-lyase_sub"/>
</dbReference>
<keyword evidence="4" id="KW-0456">Lyase</keyword>